<evidence type="ECO:0000313" key="15">
    <source>
        <dbReference type="EMBL" id="AOW06565.1"/>
    </source>
</evidence>
<evidence type="ECO:0000313" key="17">
    <source>
        <dbReference type="Proteomes" id="UP000182444"/>
    </source>
</evidence>
<evidence type="ECO:0000256" key="6">
    <source>
        <dbReference type="ARBA" id="ARBA00022771"/>
    </source>
</evidence>
<dbReference type="InterPro" id="IPR057992">
    <property type="entry name" value="TPR_SYVN1_N"/>
</dbReference>
<dbReference type="Gene3D" id="3.30.40.10">
    <property type="entry name" value="Zinc/RING finger domain, C3HC4 (zinc finger)"/>
    <property type="match status" value="1"/>
</dbReference>
<dbReference type="Proteomes" id="UP000256601">
    <property type="component" value="Unassembled WGS sequence"/>
</dbReference>
<dbReference type="PROSITE" id="PS50089">
    <property type="entry name" value="ZF_RING_2"/>
    <property type="match status" value="1"/>
</dbReference>
<comment type="pathway">
    <text evidence="2">Protein modification; protein ubiquitination.</text>
</comment>
<dbReference type="UniPathway" id="UPA00143"/>
<evidence type="ECO:0000256" key="13">
    <source>
        <dbReference type="SAM" id="SignalP"/>
    </source>
</evidence>
<dbReference type="RefSeq" id="XP_504928.1">
    <property type="nucleotide sequence ID" value="XM_504928.1"/>
</dbReference>
<dbReference type="EMBL" id="CP017558">
    <property type="protein sequence ID" value="AOW06565.1"/>
    <property type="molecule type" value="Genomic_DNA"/>
</dbReference>
<feature type="transmembrane region" description="Helical" evidence="12">
    <location>
        <begin position="143"/>
        <end position="159"/>
    </location>
</feature>
<dbReference type="VEuPathDB" id="FungiDB:YALI1_F04211g"/>
<evidence type="ECO:0000256" key="2">
    <source>
        <dbReference type="ARBA" id="ARBA00004906"/>
    </source>
</evidence>
<evidence type="ECO:0000256" key="1">
    <source>
        <dbReference type="ARBA" id="ARBA00004127"/>
    </source>
</evidence>
<dbReference type="GO" id="GO:0061630">
    <property type="term" value="F:ubiquitin protein ligase activity"/>
    <property type="evidence" value="ECO:0007669"/>
    <property type="project" value="TreeGrafter"/>
</dbReference>
<evidence type="ECO:0000256" key="11">
    <source>
        <dbReference type="SAM" id="MobiDB-lite"/>
    </source>
</evidence>
<keyword evidence="13" id="KW-0732">Signal</keyword>
<dbReference type="Pfam" id="PF13639">
    <property type="entry name" value="zf-RING_2"/>
    <property type="match status" value="1"/>
</dbReference>
<dbReference type="PANTHER" id="PTHR22763">
    <property type="entry name" value="RING ZINC FINGER PROTEIN"/>
    <property type="match status" value="1"/>
</dbReference>
<keyword evidence="9 12" id="KW-0472">Membrane</keyword>
<accession>A0A1D8NLR1</accession>
<keyword evidence="5" id="KW-0479">Metal-binding</keyword>
<keyword evidence="7" id="KW-0862">Zinc</keyword>
<reference evidence="16 18" key="2">
    <citation type="submission" date="2018-07" db="EMBL/GenBank/DDBJ databases">
        <title>Draft Genome Assemblies for Five Robust Yarrowia lipolytica Strains Exhibiting High Lipid Production and Pentose Sugar Utilization and Sugar Alcohol Secretion from Undetoxified Lignocellulosic Biomass Hydrolysates.</title>
        <authorList>
            <consortium name="DOE Joint Genome Institute"/>
            <person name="Walker C."/>
            <person name="Ryu S."/>
            <person name="Na H."/>
            <person name="Zane M."/>
            <person name="LaButti K."/>
            <person name="Lipzen A."/>
            <person name="Haridas S."/>
            <person name="Barry K."/>
            <person name="Grigoriev I.V."/>
            <person name="Quarterman J."/>
            <person name="Slininger P."/>
            <person name="Dien B."/>
            <person name="Trinh C.T."/>
        </authorList>
    </citation>
    <scope>NUCLEOTIDE SEQUENCE [LARGE SCALE GENOMIC DNA]</scope>
    <source>
        <strain evidence="16 18">YB392</strain>
    </source>
</reference>
<reference evidence="15 17" key="1">
    <citation type="journal article" date="2016" name="PLoS ONE">
        <title>Sequence Assembly of Yarrowia lipolytica Strain W29/CLIB89 Shows Transposable Element Diversity.</title>
        <authorList>
            <person name="Magnan C."/>
            <person name="Yu J."/>
            <person name="Chang I."/>
            <person name="Jahn E."/>
            <person name="Kanomata Y."/>
            <person name="Wu J."/>
            <person name="Zeller M."/>
            <person name="Oakes M."/>
            <person name="Baldi P."/>
            <person name="Sandmeyer S."/>
        </authorList>
    </citation>
    <scope>NUCLEOTIDE SEQUENCE [LARGE SCALE GENOMIC DNA]</scope>
    <source>
        <strain evidence="15">CLIB89</strain>
        <strain evidence="17">CLIB89(W29)</strain>
    </source>
</reference>
<evidence type="ECO:0000256" key="12">
    <source>
        <dbReference type="SAM" id="Phobius"/>
    </source>
</evidence>
<dbReference type="KEGG" id="yli:2907766"/>
<feature type="region of interest" description="Disordered" evidence="11">
    <location>
        <begin position="391"/>
        <end position="412"/>
    </location>
</feature>
<evidence type="ECO:0000256" key="10">
    <source>
        <dbReference type="PROSITE-ProRule" id="PRU00175"/>
    </source>
</evidence>
<feature type="transmembrane region" description="Helical" evidence="12">
    <location>
        <begin position="179"/>
        <end position="199"/>
    </location>
</feature>
<dbReference type="OMA" id="ANLTMFT"/>
<evidence type="ECO:0000256" key="7">
    <source>
        <dbReference type="ARBA" id="ARBA00022833"/>
    </source>
</evidence>
<dbReference type="GO" id="GO:0016567">
    <property type="term" value="P:protein ubiquitination"/>
    <property type="evidence" value="ECO:0007669"/>
    <property type="project" value="UniProtKB-UniPathway"/>
</dbReference>
<dbReference type="Proteomes" id="UP000182444">
    <property type="component" value="Chromosome 1F"/>
</dbReference>
<evidence type="ECO:0000256" key="3">
    <source>
        <dbReference type="ARBA" id="ARBA00022679"/>
    </source>
</evidence>
<dbReference type="InterPro" id="IPR001841">
    <property type="entry name" value="Znf_RING"/>
</dbReference>
<dbReference type="GO" id="GO:0012505">
    <property type="term" value="C:endomembrane system"/>
    <property type="evidence" value="ECO:0007669"/>
    <property type="project" value="TreeGrafter"/>
</dbReference>
<feature type="signal peptide" evidence="13">
    <location>
        <begin position="1"/>
        <end position="24"/>
    </location>
</feature>
<keyword evidence="6 10" id="KW-0863">Zinc-finger</keyword>
<dbReference type="eggNOG" id="KOG0802">
    <property type="taxonomic scope" value="Eukaryota"/>
</dbReference>
<gene>
    <name evidence="16" type="ORF">B0I71DRAFT_126192</name>
    <name evidence="15" type="ORF">YALI1_F04211g</name>
</gene>
<dbReference type="AlphaFoldDB" id="A0A1D8NLR1"/>
<evidence type="ECO:0000256" key="9">
    <source>
        <dbReference type="ARBA" id="ARBA00023136"/>
    </source>
</evidence>
<dbReference type="GO" id="GO:0043161">
    <property type="term" value="P:proteasome-mediated ubiquitin-dependent protein catabolic process"/>
    <property type="evidence" value="ECO:0007669"/>
    <property type="project" value="TreeGrafter"/>
</dbReference>
<evidence type="ECO:0000313" key="16">
    <source>
        <dbReference type="EMBL" id="RDW29218.1"/>
    </source>
</evidence>
<feature type="transmembrane region" description="Helical" evidence="12">
    <location>
        <begin position="227"/>
        <end position="250"/>
    </location>
</feature>
<proteinExistence type="predicted"/>
<dbReference type="EMBL" id="KZ857324">
    <property type="protein sequence ID" value="RDW29218.1"/>
    <property type="molecule type" value="Genomic_DNA"/>
</dbReference>
<sequence length="457" mass="52052">MSSWRLILALVISTLVTCLMFAEALVVRPNFYSACISLTQSNSKKSVLLATILTHIFCARKLLMRIFYGELRAVEEQHTGEKLWYSGTEILFAIAVFHKELSQVHYASIFTFVWLVKSLHWVAEDRVDLLFTTGESDWAHVRYLSTLTVLCATDVYLLNSFYPHIDFDFSKFSTGVEQGIWVILALEIGLVLNSIALCHNKYLISMRERYFLRQNPNDETWTHKKDWLFAAEAASDLIQIAMFCIFFVLISSSHGMPIFKFRDAVVSVLNLVSRVKGYYNYRVLTRQVDSFTTTPSEDDLARNQTCIICFEDMELVEEPKQLVPKKLSCGHVLHNGCLKHWLERSKLCPTCRRNVFTAPEVVATTTVAQVTQVTVPVAPQVADHPAWVEQAVQSQSSSTSESSSNDAHAHHKLKLRQSAIEAGVHDSWEVFPTRRNNKNQVELCLGEGRWAVLETVY</sequence>
<dbReference type="OrthoDB" id="7759664at2759"/>
<dbReference type="GO" id="GO:0044695">
    <property type="term" value="C:Dsc E3 ubiquitin ligase complex"/>
    <property type="evidence" value="ECO:0007669"/>
    <property type="project" value="TreeGrafter"/>
</dbReference>
<feature type="transmembrane region" description="Helical" evidence="12">
    <location>
        <begin position="46"/>
        <end position="63"/>
    </location>
</feature>
<name>A0A1D8NLR1_YARLL</name>
<organism evidence="15 17">
    <name type="scientific">Yarrowia lipolytica</name>
    <name type="common">Candida lipolytica</name>
    <dbReference type="NCBI Taxonomy" id="4952"/>
    <lineage>
        <taxon>Eukaryota</taxon>
        <taxon>Fungi</taxon>
        <taxon>Dikarya</taxon>
        <taxon>Ascomycota</taxon>
        <taxon>Saccharomycotina</taxon>
        <taxon>Dipodascomycetes</taxon>
        <taxon>Dipodascales</taxon>
        <taxon>Dipodascales incertae sedis</taxon>
        <taxon>Yarrowia</taxon>
    </lineage>
</organism>
<evidence type="ECO:0000313" key="18">
    <source>
        <dbReference type="Proteomes" id="UP000256601"/>
    </source>
</evidence>
<dbReference type="InterPro" id="IPR050731">
    <property type="entry name" value="HRD1_E3_ubiq-ligases"/>
</dbReference>
<dbReference type="VEuPathDB" id="FungiDB:YALI0_F02981g"/>
<keyword evidence="3" id="KW-0808">Transferase</keyword>
<feature type="compositionally biased region" description="Low complexity" evidence="11">
    <location>
        <begin position="393"/>
        <end position="404"/>
    </location>
</feature>
<dbReference type="PANTHER" id="PTHR22763:SF162">
    <property type="entry name" value="TRANSMEMBRANE E3 UBIQUITIN-PROTEIN LIGASE 1"/>
    <property type="match status" value="1"/>
</dbReference>
<dbReference type="SUPFAM" id="SSF57850">
    <property type="entry name" value="RING/U-box"/>
    <property type="match status" value="1"/>
</dbReference>
<dbReference type="Pfam" id="PF25563">
    <property type="entry name" value="TPR_SYVN1_N"/>
    <property type="match status" value="1"/>
</dbReference>
<keyword evidence="8 12" id="KW-1133">Transmembrane helix</keyword>
<feature type="chain" id="PRO_5033739967" description="RING-type domain-containing protein" evidence="13">
    <location>
        <begin position="25"/>
        <end position="457"/>
    </location>
</feature>
<keyword evidence="4 12" id="KW-0812">Transmembrane</keyword>
<dbReference type="InterPro" id="IPR013083">
    <property type="entry name" value="Znf_RING/FYVE/PHD"/>
</dbReference>
<comment type="subcellular location">
    <subcellularLocation>
        <location evidence="1">Endomembrane system</location>
        <topology evidence="1">Multi-pass membrane protein</topology>
    </subcellularLocation>
</comment>
<dbReference type="GeneID" id="2907766"/>
<dbReference type="SMART" id="SM00184">
    <property type="entry name" value="RING"/>
    <property type="match status" value="1"/>
</dbReference>
<feature type="domain" description="RING-type" evidence="14">
    <location>
        <begin position="306"/>
        <end position="352"/>
    </location>
</feature>
<protein>
    <recommendedName>
        <fullName evidence="14">RING-type domain-containing protein</fullName>
    </recommendedName>
</protein>
<evidence type="ECO:0000256" key="4">
    <source>
        <dbReference type="ARBA" id="ARBA00022692"/>
    </source>
</evidence>
<evidence type="ECO:0000259" key="14">
    <source>
        <dbReference type="PROSITE" id="PS50089"/>
    </source>
</evidence>
<evidence type="ECO:0000256" key="5">
    <source>
        <dbReference type="ARBA" id="ARBA00022723"/>
    </source>
</evidence>
<evidence type="ECO:0000256" key="8">
    <source>
        <dbReference type="ARBA" id="ARBA00022989"/>
    </source>
</evidence>
<dbReference type="GO" id="GO:0008270">
    <property type="term" value="F:zinc ion binding"/>
    <property type="evidence" value="ECO:0007669"/>
    <property type="project" value="UniProtKB-KW"/>
</dbReference>